<dbReference type="Proteomes" id="UP000323824">
    <property type="component" value="Chromosome"/>
</dbReference>
<keyword evidence="2" id="KW-1185">Reference proteome</keyword>
<accession>A0A5C1Q9D7</accession>
<gene>
    <name evidence="1" type="ORF">EW093_00550</name>
</gene>
<evidence type="ECO:0000313" key="2">
    <source>
        <dbReference type="Proteomes" id="UP000323824"/>
    </source>
</evidence>
<dbReference type="EMBL" id="CP035807">
    <property type="protein sequence ID" value="QEN03254.1"/>
    <property type="molecule type" value="Genomic_DNA"/>
</dbReference>
<organism evidence="1 2">
    <name type="scientific">Thiospirochaeta perfilievii</name>
    <dbReference type="NCBI Taxonomy" id="252967"/>
    <lineage>
        <taxon>Bacteria</taxon>
        <taxon>Pseudomonadati</taxon>
        <taxon>Spirochaetota</taxon>
        <taxon>Spirochaetia</taxon>
        <taxon>Spirochaetales</taxon>
        <taxon>Spirochaetaceae</taxon>
        <taxon>Thiospirochaeta</taxon>
    </lineage>
</organism>
<proteinExistence type="predicted"/>
<evidence type="ECO:0000313" key="1">
    <source>
        <dbReference type="EMBL" id="QEN03254.1"/>
    </source>
</evidence>
<reference evidence="1 2" key="2">
    <citation type="submission" date="2019-09" db="EMBL/GenBank/DDBJ databases">
        <title>Complete Genome Sequence and Methylome Analysis of free living Spirochaetas.</title>
        <authorList>
            <person name="Leshcheva N."/>
            <person name="Mikheeva N."/>
        </authorList>
    </citation>
    <scope>NUCLEOTIDE SEQUENCE [LARGE SCALE GENOMIC DNA]</scope>
    <source>
        <strain evidence="1 2">P</strain>
    </source>
</reference>
<dbReference type="KEGG" id="sper:EW093_00550"/>
<dbReference type="RefSeq" id="WP_149566514.1">
    <property type="nucleotide sequence ID" value="NZ_CP035807.1"/>
</dbReference>
<dbReference type="PROSITE" id="PS51257">
    <property type="entry name" value="PROKAR_LIPOPROTEIN"/>
    <property type="match status" value="1"/>
</dbReference>
<dbReference type="AlphaFoldDB" id="A0A5C1Q9D7"/>
<name>A0A5C1Q9D7_9SPIO</name>
<reference evidence="1 2" key="1">
    <citation type="submission" date="2019-02" db="EMBL/GenBank/DDBJ databases">
        <authorList>
            <person name="Fomenkov A."/>
            <person name="Dubinina G."/>
            <person name="Grabovich M."/>
            <person name="Vincze T."/>
            <person name="Roberts R.J."/>
        </authorList>
    </citation>
    <scope>NUCLEOTIDE SEQUENCE [LARGE SCALE GENOMIC DNA]</scope>
    <source>
        <strain evidence="1 2">P</strain>
    </source>
</reference>
<protein>
    <submittedName>
        <fullName evidence="1">Uncharacterized protein</fullName>
    </submittedName>
</protein>
<sequence length="181" mass="21416">MKKLVSIFLFILLFSCKSVDNWEEEPVLDQQTVLSARTYLDKESSFLLLKESRNRYNLSDDSTIEEINKRLKIEKEIAIMSQSILNSWFDFYLVLRQDSGYYDAYKGHYYFRHAIDSLAFVNRLKNKIVIETLRDNQFYDRLIELEGVFMLAIGEIVAYNSSDIDIDALYRELKKISKTMD</sequence>